<comment type="caution">
    <text evidence="2">The sequence shown here is derived from an EMBL/GenBank/DDBJ whole genome shotgun (WGS) entry which is preliminary data.</text>
</comment>
<organism evidence="2 3">
    <name type="scientific">Salirhabdus euzebyi</name>
    <dbReference type="NCBI Taxonomy" id="394506"/>
    <lineage>
        <taxon>Bacteria</taxon>
        <taxon>Bacillati</taxon>
        <taxon>Bacillota</taxon>
        <taxon>Bacilli</taxon>
        <taxon>Bacillales</taxon>
        <taxon>Bacillaceae</taxon>
        <taxon>Salirhabdus</taxon>
    </lineage>
</organism>
<gene>
    <name evidence="2" type="ORF">HNQ94_001069</name>
</gene>
<dbReference type="GO" id="GO:0004849">
    <property type="term" value="F:uridine kinase activity"/>
    <property type="evidence" value="ECO:0007669"/>
    <property type="project" value="UniProtKB-EC"/>
</dbReference>
<dbReference type="AlphaFoldDB" id="A0A841Q234"/>
<protein>
    <submittedName>
        <fullName evidence="2">Uridine kinase</fullName>
        <ecNumber evidence="2">2.7.1.48</ecNumber>
    </submittedName>
</protein>
<dbReference type="InterPro" id="IPR006083">
    <property type="entry name" value="PRK/URK"/>
</dbReference>
<dbReference type="PRINTS" id="PR00988">
    <property type="entry name" value="URIDINKINASE"/>
</dbReference>
<dbReference type="Gene3D" id="3.40.50.300">
    <property type="entry name" value="P-loop containing nucleotide triphosphate hydrolases"/>
    <property type="match status" value="1"/>
</dbReference>
<keyword evidence="3" id="KW-1185">Reference proteome</keyword>
<keyword evidence="2" id="KW-0418">Kinase</keyword>
<dbReference type="GO" id="GO:0005524">
    <property type="term" value="F:ATP binding"/>
    <property type="evidence" value="ECO:0007669"/>
    <property type="project" value="InterPro"/>
</dbReference>
<keyword evidence="2" id="KW-0808">Transferase</keyword>
<accession>A0A841Q234</accession>
<feature type="domain" description="Phosphoribulokinase/uridine kinase" evidence="1">
    <location>
        <begin position="20"/>
        <end position="201"/>
    </location>
</feature>
<evidence type="ECO:0000313" key="3">
    <source>
        <dbReference type="Proteomes" id="UP000581688"/>
    </source>
</evidence>
<dbReference type="SUPFAM" id="SSF52540">
    <property type="entry name" value="P-loop containing nucleoside triphosphate hydrolases"/>
    <property type="match status" value="1"/>
</dbReference>
<dbReference type="Pfam" id="PF00485">
    <property type="entry name" value="PRK"/>
    <property type="match status" value="1"/>
</dbReference>
<dbReference type="EMBL" id="JACHGH010000003">
    <property type="protein sequence ID" value="MBB6452623.1"/>
    <property type="molecule type" value="Genomic_DNA"/>
</dbReference>
<dbReference type="PANTHER" id="PTHR10285">
    <property type="entry name" value="URIDINE KINASE"/>
    <property type="match status" value="1"/>
</dbReference>
<reference evidence="2 3" key="1">
    <citation type="submission" date="2020-08" db="EMBL/GenBank/DDBJ databases">
        <title>Genomic Encyclopedia of Type Strains, Phase IV (KMG-IV): sequencing the most valuable type-strain genomes for metagenomic binning, comparative biology and taxonomic classification.</title>
        <authorList>
            <person name="Goeker M."/>
        </authorList>
    </citation>
    <scope>NUCLEOTIDE SEQUENCE [LARGE SCALE GENOMIC DNA]</scope>
    <source>
        <strain evidence="2 3">DSM 19612</strain>
    </source>
</reference>
<dbReference type="RefSeq" id="WP_174495195.1">
    <property type="nucleotide sequence ID" value="NZ_CADDWK010000003.1"/>
</dbReference>
<dbReference type="InterPro" id="IPR027417">
    <property type="entry name" value="P-loop_NTPase"/>
</dbReference>
<dbReference type="Proteomes" id="UP000581688">
    <property type="component" value="Unassembled WGS sequence"/>
</dbReference>
<evidence type="ECO:0000313" key="2">
    <source>
        <dbReference type="EMBL" id="MBB6452623.1"/>
    </source>
</evidence>
<name>A0A841Q234_9BACI</name>
<evidence type="ECO:0000259" key="1">
    <source>
        <dbReference type="Pfam" id="PF00485"/>
    </source>
</evidence>
<dbReference type="EC" id="2.7.1.48" evidence="2"/>
<sequence length="215" mass="24871">MDELVESIAKLINQQDEQIIIGISGHGASGKTTFAHKLVNLLGQSNINYINTDPYIIGSNIRKFTLIDYEYNKENHQYKMTACHPSAHHLPALERDIKMIRDGVDFYSIGTPYSKSALISSRSKVNIVEGMTVAFINPDLFDLKIYLYTDGETELIRRGIRDVSERGTNLNFLNQSHSERRIQYDLFMHHYLHNFDIVIKNSNEDFSLEKWDLHY</sequence>
<proteinExistence type="predicted"/>